<comment type="cofactor">
    <cofactor evidence="1">
        <name>L-ascorbate</name>
        <dbReference type="ChEBI" id="CHEBI:38290"/>
    </cofactor>
</comment>
<proteinExistence type="predicted"/>
<keyword evidence="4" id="KW-0560">Oxidoreductase</keyword>
<evidence type="ECO:0000256" key="3">
    <source>
        <dbReference type="ARBA" id="ARBA00022964"/>
    </source>
</evidence>
<dbReference type="VEuPathDB" id="FungiDB:ASPCADRAFT_129686"/>
<protein>
    <recommendedName>
        <fullName evidence="7">Prolyl 4-hydroxylase alpha subunit domain-containing protein</fullName>
    </recommendedName>
</protein>
<dbReference type="InterPro" id="IPR006620">
    <property type="entry name" value="Pro_4_hyd_alph"/>
</dbReference>
<evidence type="ECO:0000256" key="5">
    <source>
        <dbReference type="ARBA" id="ARBA00023004"/>
    </source>
</evidence>
<evidence type="ECO:0000256" key="1">
    <source>
        <dbReference type="ARBA" id="ARBA00001961"/>
    </source>
</evidence>
<reference evidence="9" key="1">
    <citation type="journal article" date="2017" name="Genome Biol.">
        <title>Comparative genomics reveals high biological diversity and specific adaptations in the industrially and medically important fungal genus Aspergillus.</title>
        <authorList>
            <person name="de Vries R.P."/>
            <person name="Riley R."/>
            <person name="Wiebenga A."/>
            <person name="Aguilar-Osorio G."/>
            <person name="Amillis S."/>
            <person name="Uchima C.A."/>
            <person name="Anderluh G."/>
            <person name="Asadollahi M."/>
            <person name="Askin M."/>
            <person name="Barry K."/>
            <person name="Battaglia E."/>
            <person name="Bayram O."/>
            <person name="Benocci T."/>
            <person name="Braus-Stromeyer S.A."/>
            <person name="Caldana C."/>
            <person name="Canovas D."/>
            <person name="Cerqueira G.C."/>
            <person name="Chen F."/>
            <person name="Chen W."/>
            <person name="Choi C."/>
            <person name="Clum A."/>
            <person name="Dos Santos R.A."/>
            <person name="Damasio A.R."/>
            <person name="Diallinas G."/>
            <person name="Emri T."/>
            <person name="Fekete E."/>
            <person name="Flipphi M."/>
            <person name="Freyberg S."/>
            <person name="Gallo A."/>
            <person name="Gournas C."/>
            <person name="Habgood R."/>
            <person name="Hainaut M."/>
            <person name="Harispe M.L."/>
            <person name="Henrissat B."/>
            <person name="Hilden K.S."/>
            <person name="Hope R."/>
            <person name="Hossain A."/>
            <person name="Karabika E."/>
            <person name="Karaffa L."/>
            <person name="Karanyi Z."/>
            <person name="Krasevec N."/>
            <person name="Kuo A."/>
            <person name="Kusch H."/>
            <person name="LaButti K."/>
            <person name="Lagendijk E.L."/>
            <person name="Lapidus A."/>
            <person name="Levasseur A."/>
            <person name="Lindquist E."/>
            <person name="Lipzen A."/>
            <person name="Logrieco A.F."/>
            <person name="MacCabe A."/>
            <person name="Maekelae M.R."/>
            <person name="Malavazi I."/>
            <person name="Melin P."/>
            <person name="Meyer V."/>
            <person name="Mielnichuk N."/>
            <person name="Miskei M."/>
            <person name="Molnar A.P."/>
            <person name="Mule G."/>
            <person name="Ngan C.Y."/>
            <person name="Orejas M."/>
            <person name="Orosz E."/>
            <person name="Ouedraogo J.P."/>
            <person name="Overkamp K.M."/>
            <person name="Park H.-S."/>
            <person name="Perrone G."/>
            <person name="Piumi F."/>
            <person name="Punt P.J."/>
            <person name="Ram A.F."/>
            <person name="Ramon A."/>
            <person name="Rauscher S."/>
            <person name="Record E."/>
            <person name="Riano-Pachon D.M."/>
            <person name="Robert V."/>
            <person name="Roehrig J."/>
            <person name="Ruller R."/>
            <person name="Salamov A."/>
            <person name="Salih N.S."/>
            <person name="Samson R.A."/>
            <person name="Sandor E."/>
            <person name="Sanguinetti M."/>
            <person name="Schuetze T."/>
            <person name="Sepcic K."/>
            <person name="Shelest E."/>
            <person name="Sherlock G."/>
            <person name="Sophianopoulou V."/>
            <person name="Squina F.M."/>
            <person name="Sun H."/>
            <person name="Susca A."/>
            <person name="Todd R.B."/>
            <person name="Tsang A."/>
            <person name="Unkles S.E."/>
            <person name="van de Wiele N."/>
            <person name="van Rossen-Uffink D."/>
            <person name="Oliveira J.V."/>
            <person name="Vesth T.C."/>
            <person name="Visser J."/>
            <person name="Yu J.-H."/>
            <person name="Zhou M."/>
            <person name="Andersen M.R."/>
            <person name="Archer D.B."/>
            <person name="Baker S.E."/>
            <person name="Benoit I."/>
            <person name="Brakhage A.A."/>
            <person name="Braus G.H."/>
            <person name="Fischer R."/>
            <person name="Frisvad J.C."/>
            <person name="Goldman G.H."/>
            <person name="Houbraken J."/>
            <person name="Oakley B."/>
            <person name="Pocsi I."/>
            <person name="Scazzocchio C."/>
            <person name="Seiboth B."/>
            <person name="vanKuyk P.A."/>
            <person name="Wortman J."/>
            <person name="Dyer P.S."/>
            <person name="Grigoriev I.V."/>
        </authorList>
    </citation>
    <scope>NUCLEOTIDE SEQUENCE [LARGE SCALE GENOMIC DNA]</scope>
    <source>
        <strain evidence="9">ITEM 5010</strain>
    </source>
</reference>
<feature type="compositionally biased region" description="Acidic residues" evidence="6">
    <location>
        <begin position="120"/>
        <end position="136"/>
    </location>
</feature>
<dbReference type="Pfam" id="PF13640">
    <property type="entry name" value="2OG-FeII_Oxy_3"/>
    <property type="match status" value="1"/>
</dbReference>
<sequence>MPKKSSKPSKQPPPSSSSKPSPSHQPNWPPLRPLLPSTSLTLDPILPDQIYLIRNFFPSTLCKTYTSFLSSLPLTTTPGKPKKGDAVRVNDRFQIQDENFADTLWTQTALKDLVMNIGQEEEEEEYLGEDEDEDENEKSVKETWGGEPIGLNGNIRIYRYSKGQFFAQHYDDSNAITFPSPGRPPRAARTTWTLLIYLTSCEGGETVFYPEPTRTNRNPEPVAVAPVPGMALLHRHGDRCMLHEGKEVLQGEKWVLRSDLVVAR</sequence>
<evidence type="ECO:0000313" key="8">
    <source>
        <dbReference type="EMBL" id="OOF96610.1"/>
    </source>
</evidence>
<dbReference type="EMBL" id="KV907498">
    <property type="protein sequence ID" value="OOF96610.1"/>
    <property type="molecule type" value="Genomic_DNA"/>
</dbReference>
<evidence type="ECO:0000256" key="4">
    <source>
        <dbReference type="ARBA" id="ARBA00023002"/>
    </source>
</evidence>
<dbReference type="AlphaFoldDB" id="A0A1R3RQ75"/>
<dbReference type="Gene3D" id="2.60.120.620">
    <property type="entry name" value="q2cbj1_9rhob like domain"/>
    <property type="match status" value="1"/>
</dbReference>
<keyword evidence="3" id="KW-0223">Dioxygenase</keyword>
<keyword evidence="9" id="KW-1185">Reference proteome</keyword>
<dbReference type="OMA" id="QFFGQHY"/>
<name>A0A1R3RQ75_ASPC5</name>
<dbReference type="SMART" id="SM00702">
    <property type="entry name" value="P4Hc"/>
    <property type="match status" value="1"/>
</dbReference>
<dbReference type="GO" id="GO:0004656">
    <property type="term" value="F:procollagen-proline 4-dioxygenase activity"/>
    <property type="evidence" value="ECO:0007669"/>
    <property type="project" value="TreeGrafter"/>
</dbReference>
<dbReference type="FunFam" id="2.60.120.620:FF:000021">
    <property type="entry name" value="WGS project CABT00000000 data, contig 2.8"/>
    <property type="match status" value="1"/>
</dbReference>
<organism evidence="8 9">
    <name type="scientific">Aspergillus carbonarius (strain ITEM 5010)</name>
    <dbReference type="NCBI Taxonomy" id="602072"/>
    <lineage>
        <taxon>Eukaryota</taxon>
        <taxon>Fungi</taxon>
        <taxon>Dikarya</taxon>
        <taxon>Ascomycota</taxon>
        <taxon>Pezizomycotina</taxon>
        <taxon>Eurotiomycetes</taxon>
        <taxon>Eurotiomycetidae</taxon>
        <taxon>Eurotiales</taxon>
        <taxon>Aspergillaceae</taxon>
        <taxon>Aspergillus</taxon>
        <taxon>Aspergillus subgen. Circumdati</taxon>
    </lineage>
</organism>
<accession>A0A1R3RQ75</accession>
<evidence type="ECO:0000256" key="6">
    <source>
        <dbReference type="SAM" id="MobiDB-lite"/>
    </source>
</evidence>
<feature type="domain" description="Prolyl 4-hydroxylase alpha subunit" evidence="7">
    <location>
        <begin position="37"/>
        <end position="261"/>
    </location>
</feature>
<dbReference type="GO" id="GO:0005783">
    <property type="term" value="C:endoplasmic reticulum"/>
    <property type="evidence" value="ECO:0007669"/>
    <property type="project" value="TreeGrafter"/>
</dbReference>
<dbReference type="Proteomes" id="UP000188318">
    <property type="component" value="Unassembled WGS sequence"/>
</dbReference>
<dbReference type="OrthoDB" id="417078at2759"/>
<evidence type="ECO:0000256" key="2">
    <source>
        <dbReference type="ARBA" id="ARBA00022723"/>
    </source>
</evidence>
<dbReference type="GO" id="GO:0005506">
    <property type="term" value="F:iron ion binding"/>
    <property type="evidence" value="ECO:0007669"/>
    <property type="project" value="InterPro"/>
</dbReference>
<keyword evidence="5" id="KW-0408">Iron</keyword>
<keyword evidence="2" id="KW-0479">Metal-binding</keyword>
<dbReference type="InterPro" id="IPR045054">
    <property type="entry name" value="P4HA-like"/>
</dbReference>
<dbReference type="GO" id="GO:0031418">
    <property type="term" value="F:L-ascorbic acid binding"/>
    <property type="evidence" value="ECO:0007669"/>
    <property type="project" value="InterPro"/>
</dbReference>
<dbReference type="InterPro" id="IPR044862">
    <property type="entry name" value="Pro_4_hyd_alph_FE2OG_OXY"/>
</dbReference>
<feature type="region of interest" description="Disordered" evidence="6">
    <location>
        <begin position="120"/>
        <end position="145"/>
    </location>
</feature>
<evidence type="ECO:0000313" key="9">
    <source>
        <dbReference type="Proteomes" id="UP000188318"/>
    </source>
</evidence>
<evidence type="ECO:0000259" key="7">
    <source>
        <dbReference type="SMART" id="SM00702"/>
    </source>
</evidence>
<feature type="region of interest" description="Disordered" evidence="6">
    <location>
        <begin position="1"/>
        <end position="32"/>
    </location>
</feature>
<dbReference type="PANTHER" id="PTHR10869:SF236">
    <property type="entry name" value="PROLYL 4-HYDROXYLASE ALPHA SUBUNIT DOMAIN-CONTAINING PROTEIN"/>
    <property type="match status" value="1"/>
</dbReference>
<gene>
    <name evidence="8" type="ORF">ASPCADRAFT_129686</name>
</gene>
<dbReference type="PANTHER" id="PTHR10869">
    <property type="entry name" value="PROLYL 4-HYDROXYLASE ALPHA SUBUNIT"/>
    <property type="match status" value="1"/>
</dbReference>